<evidence type="ECO:0000256" key="1">
    <source>
        <dbReference type="ARBA" id="ARBA00007637"/>
    </source>
</evidence>
<dbReference type="Proteomes" id="UP000005835">
    <property type="component" value="Unassembled WGS sequence"/>
</dbReference>
<proteinExistence type="inferred from homology"/>
<feature type="domain" description="NAD-dependent epimerase/dehydratase" evidence="2">
    <location>
        <begin position="4"/>
        <end position="240"/>
    </location>
</feature>
<accession>K1JK80</accession>
<sequence length="324" mass="35126">MKNILVIGAAGQIGSELVPELRRRGYMTVAAGSGRTPLTAALSEGGPTAVVNLLDADGLRRTVEHYAIDTIFNMAAILSAVGESKPMTAWDIGVNGVIGLLELARDKNLSVFTPSSIGVFGPETPHDPTPQDTVCRPRTMYGITKVAGELLSDYYRAKYGVDARSVRYPGLISHVTPPGGGTTDYAVDIYWKAVKHGRYASPLAEGTRLPMMFMADALRAAIELMEADASRLRHFNSFNVGAMSFAPEDVAASIRRRMPGFELTYEVNPLLQGIAESWPDALDDTTAREEWDWKPEYDLDAMTDVMLEAISERLGGKSGHSSQA</sequence>
<dbReference type="InterPro" id="IPR036291">
    <property type="entry name" value="NAD(P)-bd_dom_sf"/>
</dbReference>
<dbReference type="SUPFAM" id="SSF51735">
    <property type="entry name" value="NAD(P)-binding Rossmann-fold domains"/>
    <property type="match status" value="1"/>
</dbReference>
<dbReference type="GO" id="GO:0008743">
    <property type="term" value="F:L-threonine 3-dehydrogenase activity"/>
    <property type="evidence" value="ECO:0007669"/>
    <property type="project" value="TreeGrafter"/>
</dbReference>
<evidence type="ECO:0000313" key="3">
    <source>
        <dbReference type="EMBL" id="EKB32050.1"/>
    </source>
</evidence>
<dbReference type="GO" id="GO:0006567">
    <property type="term" value="P:L-threonine catabolic process"/>
    <property type="evidence" value="ECO:0007669"/>
    <property type="project" value="TreeGrafter"/>
</dbReference>
<evidence type="ECO:0000259" key="2">
    <source>
        <dbReference type="Pfam" id="PF01370"/>
    </source>
</evidence>
<dbReference type="InterPro" id="IPR051225">
    <property type="entry name" value="NAD(P)_epim/dehydratase"/>
</dbReference>
<dbReference type="PATRIC" id="fig|742823.3.peg.341"/>
<reference evidence="3 4" key="1">
    <citation type="submission" date="2012-05" db="EMBL/GenBank/DDBJ databases">
        <title>The Genome Sequence of Sutterella wadsworthensis 2_1_59BFAA.</title>
        <authorList>
            <consortium name="The Broad Institute Genome Sequencing Platform"/>
            <person name="Earl A."/>
            <person name="Ward D."/>
            <person name="Feldgarden M."/>
            <person name="Gevers D."/>
            <person name="Daigneault M."/>
            <person name="Strauss J."/>
            <person name="Allen-Vercoe E."/>
            <person name="Walker B."/>
            <person name="Young S.K."/>
            <person name="Zeng Q."/>
            <person name="Gargeya S."/>
            <person name="Fitzgerald M."/>
            <person name="Haas B."/>
            <person name="Abouelleil A."/>
            <person name="Alvarado L."/>
            <person name="Arachchi H.M."/>
            <person name="Berlin A.M."/>
            <person name="Chapman S.B."/>
            <person name="Goldberg J."/>
            <person name="Griggs A."/>
            <person name="Gujja S."/>
            <person name="Hansen M."/>
            <person name="Howarth C."/>
            <person name="Imamovic A."/>
            <person name="Larimer J."/>
            <person name="McCowen C."/>
            <person name="Montmayeur A."/>
            <person name="Murphy C."/>
            <person name="Neiman D."/>
            <person name="Pearson M."/>
            <person name="Priest M."/>
            <person name="Roberts A."/>
            <person name="Saif S."/>
            <person name="Shea T."/>
            <person name="Sisk P."/>
            <person name="Sykes S."/>
            <person name="Wortman J."/>
            <person name="Nusbaum C."/>
            <person name="Birren B."/>
        </authorList>
    </citation>
    <scope>NUCLEOTIDE SEQUENCE [LARGE SCALE GENOMIC DNA]</scope>
    <source>
        <strain evidence="3 4">2_1_59BFAA</strain>
    </source>
</reference>
<dbReference type="STRING" id="742823.HMPREF9465_00344"/>
<organism evidence="3 4">
    <name type="scientific">Sutterella wadsworthensis 2_1_59BFAA</name>
    <dbReference type="NCBI Taxonomy" id="742823"/>
    <lineage>
        <taxon>Bacteria</taxon>
        <taxon>Pseudomonadati</taxon>
        <taxon>Pseudomonadota</taxon>
        <taxon>Betaproteobacteria</taxon>
        <taxon>Burkholderiales</taxon>
        <taxon>Sutterellaceae</taxon>
        <taxon>Sutterella</taxon>
    </lineage>
</organism>
<dbReference type="eggNOG" id="COG0451">
    <property type="taxonomic scope" value="Bacteria"/>
</dbReference>
<name>K1JK80_9BURK</name>
<dbReference type="RefSeq" id="WP_005433516.1">
    <property type="nucleotide sequence ID" value="NZ_JH815513.1"/>
</dbReference>
<dbReference type="Pfam" id="PF01370">
    <property type="entry name" value="Epimerase"/>
    <property type="match status" value="1"/>
</dbReference>
<comment type="caution">
    <text evidence="3">The sequence shown here is derived from an EMBL/GenBank/DDBJ whole genome shotgun (WGS) entry which is preliminary data.</text>
</comment>
<protein>
    <recommendedName>
        <fullName evidence="2">NAD-dependent epimerase/dehydratase domain-containing protein</fullName>
    </recommendedName>
</protein>
<dbReference type="HOGENOM" id="CLU_007383_19_1_4"/>
<gene>
    <name evidence="3" type="ORF">HMPREF9465_00344</name>
</gene>
<dbReference type="InterPro" id="IPR001509">
    <property type="entry name" value="Epimerase_deHydtase"/>
</dbReference>
<keyword evidence="4" id="KW-1185">Reference proteome</keyword>
<evidence type="ECO:0000313" key="4">
    <source>
        <dbReference type="Proteomes" id="UP000005835"/>
    </source>
</evidence>
<dbReference type="PANTHER" id="PTHR42687:SF1">
    <property type="entry name" value="L-THREONINE 3-DEHYDROGENASE, MITOCHONDRIAL"/>
    <property type="match status" value="1"/>
</dbReference>
<comment type="similarity">
    <text evidence="1">Belongs to the NAD(P)-dependent epimerase/dehydratase family.</text>
</comment>
<dbReference type="OrthoDB" id="9779902at2"/>
<dbReference type="PANTHER" id="PTHR42687">
    <property type="entry name" value="L-THREONINE 3-DEHYDROGENASE"/>
    <property type="match status" value="1"/>
</dbReference>
<dbReference type="EMBL" id="ADMG01000010">
    <property type="protein sequence ID" value="EKB32050.1"/>
    <property type="molecule type" value="Genomic_DNA"/>
</dbReference>
<dbReference type="Gene3D" id="3.40.50.720">
    <property type="entry name" value="NAD(P)-binding Rossmann-like Domain"/>
    <property type="match status" value="1"/>
</dbReference>
<dbReference type="AlphaFoldDB" id="K1JK80"/>